<reference evidence="1 2" key="1">
    <citation type="submission" date="2007-03" db="EMBL/GenBank/DDBJ databases">
        <authorList>
            <person name="Stal L."/>
            <person name="Ferriera S."/>
            <person name="Johnson J."/>
            <person name="Kravitz S."/>
            <person name="Beeson K."/>
            <person name="Sutton G."/>
            <person name="Rogers Y.-H."/>
            <person name="Friedman R."/>
            <person name="Frazier M."/>
            <person name="Venter J.C."/>
        </authorList>
    </citation>
    <scope>NUCLEOTIDE SEQUENCE [LARGE SCALE GENOMIC DNA]</scope>
    <source>
        <strain evidence="1 2">CCY0110</strain>
    </source>
</reference>
<keyword evidence="2" id="KW-1185">Reference proteome</keyword>
<evidence type="ECO:0000313" key="2">
    <source>
        <dbReference type="Proteomes" id="UP000003781"/>
    </source>
</evidence>
<comment type="caution">
    <text evidence="1">The sequence shown here is derived from an EMBL/GenBank/DDBJ whole genome shotgun (WGS) entry which is preliminary data.</text>
</comment>
<sequence>MITQNIIDTLTENLATELLLDSYDHPRLAEIAENQLNHLIIDITRYPSKYFSSEILETAKNTAKNP</sequence>
<dbReference type="Proteomes" id="UP000003781">
    <property type="component" value="Unassembled WGS sequence"/>
</dbReference>
<gene>
    <name evidence="1" type="ORF">CY0110_01260</name>
</gene>
<dbReference type="EMBL" id="AAXW01000095">
    <property type="protein sequence ID" value="EAZ88234.1"/>
    <property type="molecule type" value="Genomic_DNA"/>
</dbReference>
<evidence type="ECO:0000313" key="1">
    <source>
        <dbReference type="EMBL" id="EAZ88234.1"/>
    </source>
</evidence>
<protein>
    <submittedName>
        <fullName evidence="1">Uncharacterized protein</fullName>
    </submittedName>
</protein>
<name>A3IZ64_9CHRO</name>
<organism evidence="1 2">
    <name type="scientific">Crocosphaera chwakensis CCY0110</name>
    <dbReference type="NCBI Taxonomy" id="391612"/>
    <lineage>
        <taxon>Bacteria</taxon>
        <taxon>Bacillati</taxon>
        <taxon>Cyanobacteriota</taxon>
        <taxon>Cyanophyceae</taxon>
        <taxon>Oscillatoriophycideae</taxon>
        <taxon>Chroococcales</taxon>
        <taxon>Aphanothecaceae</taxon>
        <taxon>Crocosphaera</taxon>
        <taxon>Crocosphaera chwakensis</taxon>
    </lineage>
</organism>
<dbReference type="RefSeq" id="WP_008278682.1">
    <property type="nucleotide sequence ID" value="NZ_AAXW01000095.1"/>
</dbReference>
<dbReference type="AlphaFoldDB" id="A3IZ64"/>
<proteinExistence type="predicted"/>
<accession>A3IZ64</accession>